<dbReference type="Proteomes" id="UP001162156">
    <property type="component" value="Unassembled WGS sequence"/>
</dbReference>
<evidence type="ECO:0000259" key="2">
    <source>
        <dbReference type="Pfam" id="PF21171"/>
    </source>
</evidence>
<evidence type="ECO:0000313" key="3">
    <source>
        <dbReference type="EMBL" id="KAJ8940052.1"/>
    </source>
</evidence>
<dbReference type="PANTHER" id="PTHR12121">
    <property type="entry name" value="CARBON CATABOLITE REPRESSOR PROTEIN 4"/>
    <property type="match status" value="1"/>
</dbReference>
<gene>
    <name evidence="3" type="ORF">NQ314_010884</name>
</gene>
<dbReference type="PANTHER" id="PTHR12121:SF37">
    <property type="entry name" value="2',5'-PHOSPHODIESTERASE 12"/>
    <property type="match status" value="1"/>
</dbReference>
<dbReference type="InterPro" id="IPR005135">
    <property type="entry name" value="Endo/exonuclease/phosphatase"/>
</dbReference>
<comment type="caution">
    <text evidence="3">The sequence shown here is derived from an EMBL/GenBank/DDBJ whole genome shotgun (WGS) entry which is preliminary data.</text>
</comment>
<dbReference type="Gene3D" id="3.60.10.10">
    <property type="entry name" value="Endonuclease/exonuclease/phosphatase"/>
    <property type="match status" value="2"/>
</dbReference>
<dbReference type="SUPFAM" id="SSF56219">
    <property type="entry name" value="DNase I-like"/>
    <property type="match status" value="1"/>
</dbReference>
<dbReference type="InterPro" id="IPR036691">
    <property type="entry name" value="Endo/exonu/phosph_ase_sf"/>
</dbReference>
<protein>
    <recommendedName>
        <fullName evidence="5">2',5'-phosphodiesterase 12</fullName>
    </recommendedName>
</protein>
<dbReference type="GO" id="GO:0000288">
    <property type="term" value="P:nuclear-transcribed mRNA catabolic process, deadenylation-dependent decay"/>
    <property type="evidence" value="ECO:0007669"/>
    <property type="project" value="TreeGrafter"/>
</dbReference>
<dbReference type="Pfam" id="PF03372">
    <property type="entry name" value="Exo_endo_phos"/>
    <property type="match status" value="1"/>
</dbReference>
<feature type="domain" description="2',5'-phosphodiesterase 12-like N-terminal" evidence="2">
    <location>
        <begin position="84"/>
        <end position="172"/>
    </location>
</feature>
<feature type="domain" description="Endonuclease/exonuclease/phosphatase" evidence="1">
    <location>
        <begin position="316"/>
        <end position="438"/>
    </location>
</feature>
<organism evidence="3 4">
    <name type="scientific">Rhamnusium bicolor</name>
    <dbReference type="NCBI Taxonomy" id="1586634"/>
    <lineage>
        <taxon>Eukaryota</taxon>
        <taxon>Metazoa</taxon>
        <taxon>Ecdysozoa</taxon>
        <taxon>Arthropoda</taxon>
        <taxon>Hexapoda</taxon>
        <taxon>Insecta</taxon>
        <taxon>Pterygota</taxon>
        <taxon>Neoptera</taxon>
        <taxon>Endopterygota</taxon>
        <taxon>Coleoptera</taxon>
        <taxon>Polyphaga</taxon>
        <taxon>Cucujiformia</taxon>
        <taxon>Chrysomeloidea</taxon>
        <taxon>Cerambycidae</taxon>
        <taxon>Lepturinae</taxon>
        <taxon>Rhagiini</taxon>
        <taxon>Rhamnusium</taxon>
    </lineage>
</organism>
<reference evidence="3" key="1">
    <citation type="journal article" date="2023" name="Insect Mol. Biol.">
        <title>Genome sequencing provides insights into the evolution of gene families encoding plant cell wall-degrading enzymes in longhorned beetles.</title>
        <authorList>
            <person name="Shin N.R."/>
            <person name="Okamura Y."/>
            <person name="Kirsch R."/>
            <person name="Pauchet Y."/>
        </authorList>
    </citation>
    <scope>NUCLEOTIDE SEQUENCE</scope>
    <source>
        <strain evidence="3">RBIC_L_NR</strain>
    </source>
</reference>
<dbReference type="Pfam" id="PF21171">
    <property type="entry name" value="PDE12-like_N"/>
    <property type="match status" value="1"/>
</dbReference>
<evidence type="ECO:0008006" key="5">
    <source>
        <dbReference type="Google" id="ProtNLM"/>
    </source>
</evidence>
<proteinExistence type="predicted"/>
<dbReference type="InterPro" id="IPR048821">
    <property type="entry name" value="PDE12-like_N"/>
</dbReference>
<evidence type="ECO:0000313" key="4">
    <source>
        <dbReference type="Proteomes" id="UP001162156"/>
    </source>
</evidence>
<sequence>MDKAYLRRLNNEKFQIAFKYVNEELKVDRQFNFNRQLSETVDTFLTRTELPRHAICGDVFQPGKNVVLEILNRKYDLLINSPWVDAISLPISILATFPLYPTKFEAVFTDKDLSVFTWSKSKDQKEWTVVGNNYIFTPSNEEIGHYLKLSCTPKNSTLEGPIIETVSTCTAEASPGLCPFEIRHQFTENKTEGKEFRVVTYNILADLYCDSDYTREVLHPYCPAYALKIDYRKQLILKEIIEIHCLTDIWEKIAKNSKLSERILGRTTTLQINVVESLEHKEVLVIGNTHLYFHPDANHIRLLHGGLAMRYLENFVDDLKKKITNKRISLVFCGDFNSVPECGIYKLFTTGEVPKDCIDYSSKQEESIEDVELKQSFKLNSACGTPKYTNFTAGFADCLDYIFYEQRNLAVSQVVPLPSHEEVTQHTALPSIVFPSDHISLVSDLKWR</sequence>
<dbReference type="AlphaFoldDB" id="A0AAV8XNL1"/>
<dbReference type="GO" id="GO:0000175">
    <property type="term" value="F:3'-5'-RNA exonuclease activity"/>
    <property type="evidence" value="ECO:0007669"/>
    <property type="project" value="TreeGrafter"/>
</dbReference>
<dbReference type="GO" id="GO:0005739">
    <property type="term" value="C:mitochondrion"/>
    <property type="evidence" value="ECO:0007669"/>
    <property type="project" value="TreeGrafter"/>
</dbReference>
<keyword evidence="4" id="KW-1185">Reference proteome</keyword>
<name>A0AAV8XNL1_9CUCU</name>
<dbReference type="EMBL" id="JANEYF010003027">
    <property type="protein sequence ID" value="KAJ8940052.1"/>
    <property type="molecule type" value="Genomic_DNA"/>
</dbReference>
<evidence type="ECO:0000259" key="1">
    <source>
        <dbReference type="Pfam" id="PF03372"/>
    </source>
</evidence>
<accession>A0AAV8XNL1</accession>
<dbReference type="InterPro" id="IPR050410">
    <property type="entry name" value="CCR4/nocturin_mRNA_transcr"/>
</dbReference>